<organism evidence="2 3">
    <name type="scientific">Neorhizobium galegae bv. officinalis</name>
    <dbReference type="NCBI Taxonomy" id="323656"/>
    <lineage>
        <taxon>Bacteria</taxon>
        <taxon>Pseudomonadati</taxon>
        <taxon>Pseudomonadota</taxon>
        <taxon>Alphaproteobacteria</taxon>
        <taxon>Hyphomicrobiales</taxon>
        <taxon>Rhizobiaceae</taxon>
        <taxon>Rhizobium/Agrobacterium group</taxon>
        <taxon>Neorhizobium</taxon>
    </lineage>
</organism>
<dbReference type="Proteomes" id="UP000039660">
    <property type="component" value="Unassembled WGS sequence"/>
</dbReference>
<dbReference type="EMBL" id="CCRK01000001">
    <property type="protein sequence ID" value="CDZ44951.1"/>
    <property type="molecule type" value="Genomic_DNA"/>
</dbReference>
<gene>
    <name evidence="2" type="ORF">NGAL_HAMBI1189_06660</name>
</gene>
<dbReference type="PRINTS" id="PR00368">
    <property type="entry name" value="FADPNR"/>
</dbReference>
<dbReference type="GO" id="GO:0050660">
    <property type="term" value="F:flavin adenine dinucleotide binding"/>
    <property type="evidence" value="ECO:0007669"/>
    <property type="project" value="TreeGrafter"/>
</dbReference>
<dbReference type="GO" id="GO:0004497">
    <property type="term" value="F:monooxygenase activity"/>
    <property type="evidence" value="ECO:0007669"/>
    <property type="project" value="TreeGrafter"/>
</dbReference>
<evidence type="ECO:0000313" key="2">
    <source>
        <dbReference type="EMBL" id="CDZ44951.1"/>
    </source>
</evidence>
<evidence type="ECO:0000256" key="1">
    <source>
        <dbReference type="ARBA" id="ARBA00023002"/>
    </source>
</evidence>
<name>A0A0T7GCE9_NEOGA</name>
<protein>
    <submittedName>
        <fullName evidence="2">Putative flavoprotein involved in K+ transport</fullName>
    </submittedName>
</protein>
<keyword evidence="1" id="KW-0560">Oxidoreductase</keyword>
<evidence type="ECO:0000313" key="3">
    <source>
        <dbReference type="Proteomes" id="UP000039660"/>
    </source>
</evidence>
<dbReference type="PANTHER" id="PTHR43539">
    <property type="entry name" value="FLAVIN-BINDING MONOOXYGENASE-LIKE PROTEIN (AFU_ORTHOLOGUE AFUA_4G09220)"/>
    <property type="match status" value="1"/>
</dbReference>
<reference evidence="2 3" key="1">
    <citation type="submission" date="2014-08" db="EMBL/GenBank/DDBJ databases">
        <authorList>
            <person name="Chen Y.-H."/>
        </authorList>
    </citation>
    <scope>NUCLEOTIDE SEQUENCE [LARGE SCALE GENOMIC DNA]</scope>
</reference>
<dbReference type="RefSeq" id="WP_245289897.1">
    <property type="nucleotide sequence ID" value="NZ_CCRK01000001.1"/>
</dbReference>
<sequence length="430" mass="45959">MLRGDDEIAGAIMRSPQQMTDDSDVLDAVVIGAGWAGLGVSYWLARRGLRHSVLERGRIGETWRAQRWDSFRMNTPNVQTVMPGDCYDGPDPDGALTRDQFVALLEDFAGRNALPVEPDTAVSELTHENGAYRLSTSRGTLLARNVIVASGSLNCPVRPVWAATLTPALHQIDASGYRNAADLPDGAVLVVGGGQSGVQIAEELAGAGRTVFLATSRVGRLPRRYRGRDIMVWLLESGFLDGRREEVIRLAGRIPPRGVLGSTHTISLQALSAQGVVLLGRLIDIVDGGSLSFASDVEANVRFADEASDSIKRHVDDYISRAGIDAPVAEPDPAETVAMRQSSPTIGTLDLFRSGVTSVVWCTGFKGDFSWMRLPGALDSAGQPVHADGVAVLPGLYFAGLDFASTRKSGIILAITEEAPRLVEHIAGHS</sequence>
<dbReference type="AlphaFoldDB" id="A0A0T7GCE9"/>
<dbReference type="InterPro" id="IPR036188">
    <property type="entry name" value="FAD/NAD-bd_sf"/>
</dbReference>
<proteinExistence type="predicted"/>
<dbReference type="InterPro" id="IPR050982">
    <property type="entry name" value="Auxin_biosynth/cation_transpt"/>
</dbReference>
<dbReference type="Pfam" id="PF13738">
    <property type="entry name" value="Pyr_redox_3"/>
    <property type="match status" value="1"/>
</dbReference>
<dbReference type="PANTHER" id="PTHR43539:SF78">
    <property type="entry name" value="FLAVIN-CONTAINING MONOOXYGENASE"/>
    <property type="match status" value="1"/>
</dbReference>
<dbReference type="SUPFAM" id="SSF51905">
    <property type="entry name" value="FAD/NAD(P)-binding domain"/>
    <property type="match status" value="2"/>
</dbReference>
<dbReference type="Gene3D" id="3.50.50.60">
    <property type="entry name" value="FAD/NAD(P)-binding domain"/>
    <property type="match status" value="2"/>
</dbReference>
<dbReference type="PRINTS" id="PR00469">
    <property type="entry name" value="PNDRDTASEII"/>
</dbReference>
<accession>A0A0T7GCE9</accession>